<dbReference type="GO" id="GO:0046677">
    <property type="term" value="P:response to antibiotic"/>
    <property type="evidence" value="ECO:0007669"/>
    <property type="project" value="UniProtKB-KW"/>
</dbReference>
<dbReference type="PIRSF" id="PIRSF000452">
    <property type="entry name" value="6-N-acetyltransf"/>
    <property type="match status" value="1"/>
</dbReference>
<dbReference type="AlphaFoldDB" id="A0AAU8MPY1"/>
<evidence type="ECO:0000256" key="8">
    <source>
        <dbReference type="ARBA" id="ARBA00048923"/>
    </source>
</evidence>
<proteinExistence type="predicted"/>
<organism evidence="11">
    <name type="scientific">Lysobacter firmicutimachus</name>
    <dbReference type="NCBI Taxonomy" id="1792846"/>
    <lineage>
        <taxon>Bacteria</taxon>
        <taxon>Pseudomonadati</taxon>
        <taxon>Pseudomonadota</taxon>
        <taxon>Gammaproteobacteria</taxon>
        <taxon>Lysobacterales</taxon>
        <taxon>Lysobacteraceae</taxon>
        <taxon>Lysobacter</taxon>
    </lineage>
</organism>
<evidence type="ECO:0000256" key="9">
    <source>
        <dbReference type="PIRNR" id="PIRNR000452"/>
    </source>
</evidence>
<reference evidence="11" key="1">
    <citation type="submission" date="2024-06" db="EMBL/GenBank/DDBJ databases">
        <authorList>
            <person name="Li S."/>
        </authorList>
    </citation>
    <scope>NUCLEOTIDE SEQUENCE</scope>
    <source>
        <strain evidence="11">SR10</strain>
    </source>
</reference>
<evidence type="ECO:0000256" key="2">
    <source>
        <dbReference type="ARBA" id="ARBA00012888"/>
    </source>
</evidence>
<protein>
    <recommendedName>
        <fullName evidence="3 9">Aminoglycoside N(6')-acetyltransferase type 1</fullName>
        <ecNumber evidence="2 9">2.3.1.82</ecNumber>
    </recommendedName>
    <alternativeName>
        <fullName evidence="7 9">Aminoglycoside resistance protein</fullName>
    </alternativeName>
</protein>
<dbReference type="PROSITE" id="PS51186">
    <property type="entry name" value="GNAT"/>
    <property type="match status" value="1"/>
</dbReference>
<dbReference type="CDD" id="cd04301">
    <property type="entry name" value="NAT_SF"/>
    <property type="match status" value="1"/>
</dbReference>
<keyword evidence="4 9" id="KW-0808">Transferase</keyword>
<evidence type="ECO:0000313" key="11">
    <source>
        <dbReference type="EMBL" id="XCO75200.1"/>
    </source>
</evidence>
<name>A0AAU8MPY1_9GAMM</name>
<dbReference type="InterPro" id="IPR050832">
    <property type="entry name" value="Bact_Acetyltransf"/>
</dbReference>
<feature type="domain" description="N-acetyltransferase" evidence="10">
    <location>
        <begin position="5"/>
        <end position="153"/>
    </location>
</feature>
<dbReference type="GO" id="GO:0047663">
    <property type="term" value="F:aminoglycoside 6'-N-acetyltransferase activity"/>
    <property type="evidence" value="ECO:0007669"/>
    <property type="project" value="UniProtKB-EC"/>
</dbReference>
<accession>A0AAU8MPY1</accession>
<dbReference type="NCBIfam" id="NF043067">
    <property type="entry name" value="AAC_6p_group_E"/>
    <property type="match status" value="1"/>
</dbReference>
<evidence type="ECO:0000259" key="10">
    <source>
        <dbReference type="PROSITE" id="PS51186"/>
    </source>
</evidence>
<dbReference type="Gene3D" id="3.40.630.30">
    <property type="match status" value="1"/>
</dbReference>
<keyword evidence="6 9" id="KW-0012">Acyltransferase</keyword>
<dbReference type="InterPro" id="IPR024170">
    <property type="entry name" value="Aminoglycoside_N6-AcTrfrase"/>
</dbReference>
<dbReference type="EMBL" id="CP159925">
    <property type="protein sequence ID" value="XCO75200.1"/>
    <property type="molecule type" value="Genomic_DNA"/>
</dbReference>
<dbReference type="PANTHER" id="PTHR43877:SF1">
    <property type="entry name" value="ACETYLTRANSFERASE"/>
    <property type="match status" value="1"/>
</dbReference>
<comment type="subunit">
    <text evidence="1 9">Homodimer.</text>
</comment>
<sequence length="153" mass="16952">MSAPRRVRAATAADTVAWSRLRHALWPQATAQQHAAELPELLAQPQRLAAFLIEDEDGRVQGFAEASLRSDYVNGTETSPVGFLEGWYVAPQQRGRGYGRALIEAVEAWTRERGCSELASDAELDRRDSHAAHAACGFAETERVVYFRKRLVG</sequence>
<dbReference type="Pfam" id="PF00583">
    <property type="entry name" value="Acetyltransf_1"/>
    <property type="match status" value="1"/>
</dbReference>
<gene>
    <name evidence="11" type="primary">aac(6')</name>
    <name evidence="11" type="ORF">ABU614_23160</name>
</gene>
<evidence type="ECO:0000256" key="1">
    <source>
        <dbReference type="ARBA" id="ARBA00011738"/>
    </source>
</evidence>
<dbReference type="InterPro" id="IPR016181">
    <property type="entry name" value="Acyl_CoA_acyltransferase"/>
</dbReference>
<dbReference type="EC" id="2.3.1.82" evidence="2 9"/>
<evidence type="ECO:0000256" key="5">
    <source>
        <dbReference type="ARBA" id="ARBA00023251"/>
    </source>
</evidence>
<evidence type="ECO:0000256" key="4">
    <source>
        <dbReference type="ARBA" id="ARBA00022679"/>
    </source>
</evidence>
<evidence type="ECO:0000256" key="7">
    <source>
        <dbReference type="ARBA" id="ARBA00029660"/>
    </source>
</evidence>
<dbReference type="PANTHER" id="PTHR43877">
    <property type="entry name" value="AMINOALKYLPHOSPHONATE N-ACETYLTRANSFERASE-RELATED-RELATED"/>
    <property type="match status" value="1"/>
</dbReference>
<comment type="catalytic activity">
    <reaction evidence="8 9">
        <text>kanamycin B + acetyl-CoA = N(6')-acetylkanamycin B + CoA + H(+)</text>
        <dbReference type="Rhea" id="RHEA:16449"/>
        <dbReference type="ChEBI" id="CHEBI:15378"/>
        <dbReference type="ChEBI" id="CHEBI:57287"/>
        <dbReference type="ChEBI" id="CHEBI:57288"/>
        <dbReference type="ChEBI" id="CHEBI:58390"/>
        <dbReference type="ChEBI" id="CHEBI:58549"/>
        <dbReference type="EC" id="2.3.1.82"/>
    </reaction>
</comment>
<evidence type="ECO:0000256" key="3">
    <source>
        <dbReference type="ARBA" id="ARBA00017677"/>
    </source>
</evidence>
<dbReference type="InterPro" id="IPR000182">
    <property type="entry name" value="GNAT_dom"/>
</dbReference>
<keyword evidence="5 9" id="KW-0046">Antibiotic resistance</keyword>
<comment type="function">
    <text evidence="9">Catalyzes the transfer of an acetyl group from acetyl-CoA to the 6'-amino group of aminoglycoside molecules conferring resistance to antibiotics containing the purpurosamine ring.</text>
</comment>
<dbReference type="SUPFAM" id="SSF55729">
    <property type="entry name" value="Acyl-CoA N-acyltransferases (Nat)"/>
    <property type="match status" value="1"/>
</dbReference>
<evidence type="ECO:0000256" key="6">
    <source>
        <dbReference type="ARBA" id="ARBA00023315"/>
    </source>
</evidence>